<dbReference type="Proteomes" id="UP000265520">
    <property type="component" value="Unassembled WGS sequence"/>
</dbReference>
<dbReference type="InterPro" id="IPR008528">
    <property type="entry name" value="unc-13_homologue"/>
</dbReference>
<feature type="non-terminal residue" evidence="2">
    <location>
        <position position="163"/>
    </location>
</feature>
<name>A0A392M4T2_9FABA</name>
<evidence type="ECO:0000259" key="1">
    <source>
        <dbReference type="Pfam" id="PF25761"/>
    </source>
</evidence>
<evidence type="ECO:0000313" key="3">
    <source>
        <dbReference type="Proteomes" id="UP000265520"/>
    </source>
</evidence>
<proteinExistence type="predicted"/>
<organism evidence="2 3">
    <name type="scientific">Trifolium medium</name>
    <dbReference type="NCBI Taxonomy" id="97028"/>
    <lineage>
        <taxon>Eukaryota</taxon>
        <taxon>Viridiplantae</taxon>
        <taxon>Streptophyta</taxon>
        <taxon>Embryophyta</taxon>
        <taxon>Tracheophyta</taxon>
        <taxon>Spermatophyta</taxon>
        <taxon>Magnoliopsida</taxon>
        <taxon>eudicotyledons</taxon>
        <taxon>Gunneridae</taxon>
        <taxon>Pentapetalae</taxon>
        <taxon>rosids</taxon>
        <taxon>fabids</taxon>
        <taxon>Fabales</taxon>
        <taxon>Fabaceae</taxon>
        <taxon>Papilionoideae</taxon>
        <taxon>50 kb inversion clade</taxon>
        <taxon>NPAAA clade</taxon>
        <taxon>Hologalegina</taxon>
        <taxon>IRL clade</taxon>
        <taxon>Trifolieae</taxon>
        <taxon>Trifolium</taxon>
    </lineage>
</organism>
<dbReference type="InterPro" id="IPR057984">
    <property type="entry name" value="PATROL1_C"/>
</dbReference>
<protein>
    <recommendedName>
        <fullName evidence="1">PATROL1-like C-terminal domain-containing protein</fullName>
    </recommendedName>
</protein>
<keyword evidence="3" id="KW-1185">Reference proteome</keyword>
<dbReference type="AlphaFoldDB" id="A0A392M4T2"/>
<feature type="domain" description="PATROL1-like C-terminal" evidence="1">
    <location>
        <begin position="2"/>
        <end position="163"/>
    </location>
</feature>
<sequence>MKWWKKAAQCNTGYEDTNQVNGTQEGHNARPLTSRGTQRLYIRLNTLQYLFTSIHSLEKTISKNPGIVPSNRLRFANNRRTQTNNTSYFENVNFSILAACQHVSEIAAYRLVFHDSSSAFYDKLYVGGVTRGQIRPLLKIMKQNLIQMSTILTDKAQPLAMKE</sequence>
<gene>
    <name evidence="2" type="ORF">A2U01_0002880</name>
</gene>
<dbReference type="EMBL" id="LXQA010003184">
    <property type="protein sequence ID" value="MCH82083.1"/>
    <property type="molecule type" value="Genomic_DNA"/>
</dbReference>
<accession>A0A392M4T2</accession>
<reference evidence="2 3" key="1">
    <citation type="journal article" date="2018" name="Front. Plant Sci.">
        <title>Red Clover (Trifolium pratense) and Zigzag Clover (T. medium) - A Picture of Genomic Similarities and Differences.</title>
        <authorList>
            <person name="Dluhosova J."/>
            <person name="Istvanek J."/>
            <person name="Nedelnik J."/>
            <person name="Repkova J."/>
        </authorList>
    </citation>
    <scope>NUCLEOTIDE SEQUENCE [LARGE SCALE GENOMIC DNA]</scope>
    <source>
        <strain evidence="3">cv. 10/8</strain>
        <tissue evidence="2">Leaf</tissue>
    </source>
</reference>
<dbReference type="PANTHER" id="PTHR31280:SF18">
    <property type="entry name" value="DUF810 FAMILY PROTEIN"/>
    <property type="match status" value="1"/>
</dbReference>
<dbReference type="PANTHER" id="PTHR31280">
    <property type="entry name" value="PROTEIN UNC-13 HOMOLOG"/>
    <property type="match status" value="1"/>
</dbReference>
<comment type="caution">
    <text evidence="2">The sequence shown here is derived from an EMBL/GenBank/DDBJ whole genome shotgun (WGS) entry which is preliminary data.</text>
</comment>
<evidence type="ECO:0000313" key="2">
    <source>
        <dbReference type="EMBL" id="MCH82083.1"/>
    </source>
</evidence>
<dbReference type="Pfam" id="PF25761">
    <property type="entry name" value="TPR_PATROL1"/>
    <property type="match status" value="1"/>
</dbReference>